<reference evidence="7" key="1">
    <citation type="submission" date="2018-05" db="EMBL/GenBank/DDBJ databases">
        <authorList>
            <person name="Lanie J.A."/>
            <person name="Ng W.-L."/>
            <person name="Kazmierczak K.M."/>
            <person name="Andrzejewski T.M."/>
            <person name="Davidsen T.M."/>
            <person name="Wayne K.J."/>
            <person name="Tettelin H."/>
            <person name="Glass J.I."/>
            <person name="Rusch D."/>
            <person name="Podicherti R."/>
            <person name="Tsui H.-C.T."/>
            <person name="Winkler M.E."/>
        </authorList>
    </citation>
    <scope>NUCLEOTIDE SEQUENCE</scope>
</reference>
<proteinExistence type="inferred from homology"/>
<feature type="transmembrane region" description="Helical" evidence="6">
    <location>
        <begin position="128"/>
        <end position="145"/>
    </location>
</feature>
<feature type="transmembrane region" description="Helical" evidence="6">
    <location>
        <begin position="96"/>
        <end position="116"/>
    </location>
</feature>
<dbReference type="GO" id="GO:0010461">
    <property type="term" value="F:light-activated monoatomic ion channel activity"/>
    <property type="evidence" value="ECO:0007669"/>
    <property type="project" value="InterPro"/>
</dbReference>
<gene>
    <name evidence="7" type="ORF">METZ01_LOCUS239526</name>
</gene>
<dbReference type="Pfam" id="PF01036">
    <property type="entry name" value="Bac_rhodopsin"/>
    <property type="match status" value="1"/>
</dbReference>
<organism evidence="7">
    <name type="scientific">marine metagenome</name>
    <dbReference type="NCBI Taxonomy" id="408172"/>
    <lineage>
        <taxon>unclassified sequences</taxon>
        <taxon>metagenomes</taxon>
        <taxon>ecological metagenomes</taxon>
    </lineage>
</organism>
<evidence type="ECO:0000313" key="7">
    <source>
        <dbReference type="EMBL" id="SVB86672.1"/>
    </source>
</evidence>
<dbReference type="AlphaFoldDB" id="A0A382HHM9"/>
<evidence type="ECO:0000256" key="3">
    <source>
        <dbReference type="ARBA" id="ARBA00022692"/>
    </source>
</evidence>
<dbReference type="PIRSF" id="PIRSF038142">
    <property type="entry name" value="Rhodopsin_bac_prd"/>
    <property type="match status" value="1"/>
</dbReference>
<evidence type="ECO:0000256" key="5">
    <source>
        <dbReference type="ARBA" id="ARBA00023136"/>
    </source>
</evidence>
<feature type="transmembrane region" description="Helical" evidence="6">
    <location>
        <begin position="66"/>
        <end position="84"/>
    </location>
</feature>
<dbReference type="InterPro" id="IPR001425">
    <property type="entry name" value="Arc/bac/fun_rhodopsins"/>
</dbReference>
<name>A0A382HHM9_9ZZZZ</name>
<feature type="transmembrane region" description="Helical" evidence="6">
    <location>
        <begin position="151"/>
        <end position="169"/>
    </location>
</feature>
<evidence type="ECO:0000256" key="1">
    <source>
        <dbReference type="ARBA" id="ARBA00004141"/>
    </source>
</evidence>
<dbReference type="SMART" id="SM01021">
    <property type="entry name" value="Bac_rhodopsin"/>
    <property type="match status" value="1"/>
</dbReference>
<keyword evidence="4 6" id="KW-1133">Transmembrane helix</keyword>
<dbReference type="Gene3D" id="1.20.1070.10">
    <property type="entry name" value="Rhodopsin 7-helix transmembrane proteins"/>
    <property type="match status" value="1"/>
</dbReference>
<evidence type="ECO:0000256" key="6">
    <source>
        <dbReference type="SAM" id="Phobius"/>
    </source>
</evidence>
<keyword evidence="3 6" id="KW-0812">Transmembrane</keyword>
<evidence type="ECO:0000256" key="4">
    <source>
        <dbReference type="ARBA" id="ARBA00022989"/>
    </source>
</evidence>
<feature type="transmembrane region" description="Helical" evidence="6">
    <location>
        <begin position="227"/>
        <end position="247"/>
    </location>
</feature>
<keyword evidence="5 6" id="KW-0472">Membrane</keyword>
<dbReference type="EMBL" id="UINC01061271">
    <property type="protein sequence ID" value="SVB86672.1"/>
    <property type="molecule type" value="Genomic_DNA"/>
</dbReference>
<dbReference type="GO" id="GO:0016020">
    <property type="term" value="C:membrane"/>
    <property type="evidence" value="ECO:0007669"/>
    <property type="project" value="UniProtKB-SubCell"/>
</dbReference>
<feature type="transmembrane region" description="Helical" evidence="6">
    <location>
        <begin position="33"/>
        <end position="54"/>
    </location>
</feature>
<evidence type="ECO:0008006" key="8">
    <source>
        <dbReference type="Google" id="ProtNLM"/>
    </source>
</evidence>
<comment type="subcellular location">
    <subcellularLocation>
        <location evidence="1">Membrane</location>
        <topology evidence="1">Multi-pass membrane protein</topology>
    </subcellularLocation>
</comment>
<sequence length="256" mass="28529">MKRLKLFVFATMTLLILSGTANANTDLLPADDLVGISFWVISMSMLAATAFFFFERGSVVSNWRTTLTVAGIVTGVAFINYLYVRNVYVSQGEAPILYRYIEWIITMPLQAVLFYLILKTVRKVPKSLFWKLLIGAVVMVLGAYLGELEYIPNMVGFIIGIGGWIYILYEIFSGEAGRAVAKSGNKPMVTAYNSMRKIVTIGWAVYPLGYIFGYLTGGVDPNSLNIIYNIADFFNKIAFGLVIWVAAMQNTAPRTR</sequence>
<feature type="transmembrane region" description="Helical" evidence="6">
    <location>
        <begin position="198"/>
        <end position="215"/>
    </location>
</feature>
<dbReference type="SUPFAM" id="SSF81321">
    <property type="entry name" value="Family A G protein-coupled receptor-like"/>
    <property type="match status" value="1"/>
</dbReference>
<protein>
    <recommendedName>
        <fullName evidence="8">Biphenyl 2,3-dioxygenase</fullName>
    </recommendedName>
</protein>
<dbReference type="InterPro" id="IPR017402">
    <property type="entry name" value="Proteorhodopsin"/>
</dbReference>
<accession>A0A382HHM9</accession>
<evidence type="ECO:0000256" key="2">
    <source>
        <dbReference type="ARBA" id="ARBA00008130"/>
    </source>
</evidence>
<comment type="similarity">
    <text evidence="2">Belongs to the archaeal/bacterial/fungal opsin family.</text>
</comment>